<reference evidence="2" key="1">
    <citation type="submission" date="2020-02" db="EMBL/GenBank/DDBJ databases">
        <authorList>
            <person name="Meier V. D."/>
        </authorList>
    </citation>
    <scope>NUCLEOTIDE SEQUENCE</scope>
    <source>
        <strain evidence="2">AVDCRST_MAG91</strain>
    </source>
</reference>
<feature type="non-terminal residue" evidence="2">
    <location>
        <position position="1"/>
    </location>
</feature>
<evidence type="ECO:0000313" key="2">
    <source>
        <dbReference type="EMBL" id="CAA9490000.1"/>
    </source>
</evidence>
<name>A0A6J4SEX7_9SPHN</name>
<feature type="region of interest" description="Disordered" evidence="1">
    <location>
        <begin position="15"/>
        <end position="58"/>
    </location>
</feature>
<evidence type="ECO:0000256" key="1">
    <source>
        <dbReference type="SAM" id="MobiDB-lite"/>
    </source>
</evidence>
<sequence>ELGIERRTGGLEWSALRDDGDGDCSGRRAAGRERKRFGGVRDARNGGQQSGPGQALGREAELRAHSIIHQIRHLDHVV</sequence>
<protein>
    <submittedName>
        <fullName evidence="2">Uncharacterized protein</fullName>
    </submittedName>
</protein>
<gene>
    <name evidence="2" type="ORF">AVDCRST_MAG91-488</name>
</gene>
<feature type="non-terminal residue" evidence="2">
    <location>
        <position position="78"/>
    </location>
</feature>
<organism evidence="2">
    <name type="scientific">uncultured Sphingomonadaceae bacterium</name>
    <dbReference type="NCBI Taxonomy" id="169976"/>
    <lineage>
        <taxon>Bacteria</taxon>
        <taxon>Pseudomonadati</taxon>
        <taxon>Pseudomonadota</taxon>
        <taxon>Alphaproteobacteria</taxon>
        <taxon>Sphingomonadales</taxon>
        <taxon>Sphingomonadaceae</taxon>
        <taxon>environmental samples</taxon>
    </lineage>
</organism>
<dbReference type="AlphaFoldDB" id="A0A6J4SEX7"/>
<accession>A0A6J4SEX7</accession>
<dbReference type="EMBL" id="CADCVX010000110">
    <property type="protein sequence ID" value="CAA9490000.1"/>
    <property type="molecule type" value="Genomic_DNA"/>
</dbReference>
<proteinExistence type="predicted"/>
<feature type="compositionally biased region" description="Basic and acidic residues" evidence="1">
    <location>
        <begin position="15"/>
        <end position="32"/>
    </location>
</feature>